<keyword evidence="5" id="KW-0249">Electron transport</keyword>
<dbReference type="InterPro" id="IPR009051">
    <property type="entry name" value="Helical_ferredxn"/>
</dbReference>
<dbReference type="PIRSF" id="PIRSF036408">
    <property type="entry name" value="PduS_prd"/>
    <property type="match status" value="1"/>
</dbReference>
<dbReference type="Pfam" id="PF01512">
    <property type="entry name" value="Complex1_51K"/>
    <property type="match status" value="1"/>
</dbReference>
<dbReference type="PROSITE" id="PS00198">
    <property type="entry name" value="4FE4S_FER_1"/>
    <property type="match status" value="1"/>
</dbReference>
<keyword evidence="4" id="KW-0677">Repeat</keyword>
<dbReference type="GO" id="GO:0051539">
    <property type="term" value="F:4 iron, 4 sulfur cluster binding"/>
    <property type="evidence" value="ECO:0007669"/>
    <property type="project" value="UniProtKB-KW"/>
</dbReference>
<dbReference type="PANTHER" id="PTHR43034:SF2">
    <property type="entry name" value="ION-TRANSLOCATING OXIDOREDUCTASE COMPLEX SUBUNIT C"/>
    <property type="match status" value="1"/>
</dbReference>
<dbReference type="Gene3D" id="3.40.50.11540">
    <property type="entry name" value="NADH-ubiquinone oxidoreductase 51kDa subunit"/>
    <property type="match status" value="1"/>
</dbReference>
<dbReference type="InterPro" id="IPR026902">
    <property type="entry name" value="RnfC_N"/>
</dbReference>
<evidence type="ECO:0000313" key="9">
    <source>
        <dbReference type="EMBL" id="KUK37166.1"/>
    </source>
</evidence>
<reference evidence="10" key="1">
    <citation type="journal article" date="2015" name="MBio">
        <title>Genome-Resolved Metagenomic Analysis Reveals Roles for Candidate Phyla and Other Microbial Community Members in Biogeochemical Transformations in Oil Reservoirs.</title>
        <authorList>
            <person name="Hu P."/>
            <person name="Tom L."/>
            <person name="Singh A."/>
            <person name="Thomas B.C."/>
            <person name="Baker B.J."/>
            <person name="Piceno Y.M."/>
            <person name="Andersen G.L."/>
            <person name="Banfield J.F."/>
        </authorList>
    </citation>
    <scope>NUCLEOTIDE SEQUENCE [LARGE SCALE GENOMIC DNA]</scope>
</reference>
<organism evidence="9 10">
    <name type="scientific">Thermacetogenium phaeum</name>
    <dbReference type="NCBI Taxonomy" id="85874"/>
    <lineage>
        <taxon>Bacteria</taxon>
        <taxon>Bacillati</taxon>
        <taxon>Bacillota</taxon>
        <taxon>Clostridia</taxon>
        <taxon>Thermoanaerobacterales</taxon>
        <taxon>Thermoanaerobacteraceae</taxon>
        <taxon>Thermacetogenium</taxon>
    </lineage>
</organism>
<evidence type="ECO:0000256" key="2">
    <source>
        <dbReference type="ARBA" id="ARBA00022485"/>
    </source>
</evidence>
<dbReference type="GO" id="GO:0016020">
    <property type="term" value="C:membrane"/>
    <property type="evidence" value="ECO:0007669"/>
    <property type="project" value="InterPro"/>
</dbReference>
<dbReference type="InterPro" id="IPR019554">
    <property type="entry name" value="Soluble_ligand-bd"/>
</dbReference>
<evidence type="ECO:0000256" key="3">
    <source>
        <dbReference type="ARBA" id="ARBA00022723"/>
    </source>
</evidence>
<evidence type="ECO:0000256" key="6">
    <source>
        <dbReference type="ARBA" id="ARBA00023004"/>
    </source>
</evidence>
<dbReference type="InterPro" id="IPR017900">
    <property type="entry name" value="4Fe4S_Fe_S_CS"/>
</dbReference>
<dbReference type="Gene3D" id="1.10.1060.10">
    <property type="entry name" value="Alpha-helical ferredoxin"/>
    <property type="match status" value="1"/>
</dbReference>
<dbReference type="Pfam" id="PF13534">
    <property type="entry name" value="Fer4_17"/>
    <property type="match status" value="1"/>
</dbReference>
<proteinExistence type="predicted"/>
<accession>A0A117LBP6</accession>
<dbReference type="GO" id="GO:0009055">
    <property type="term" value="F:electron transfer activity"/>
    <property type="evidence" value="ECO:0007669"/>
    <property type="project" value="InterPro"/>
</dbReference>
<feature type="domain" description="4Fe-4S ferredoxin-type" evidence="8">
    <location>
        <begin position="244"/>
        <end position="273"/>
    </location>
</feature>
<dbReference type="Pfam" id="PF13375">
    <property type="entry name" value="RnfC_N"/>
    <property type="match status" value="1"/>
</dbReference>
<protein>
    <submittedName>
        <fullName evidence="9">Putative NADH:ubiquinone oxidoreductase</fullName>
    </submittedName>
</protein>
<evidence type="ECO:0000313" key="10">
    <source>
        <dbReference type="Proteomes" id="UP000053326"/>
    </source>
</evidence>
<dbReference type="PATRIC" id="fig|85874.4.peg.1027"/>
<dbReference type="AlphaFoldDB" id="A0A117LBP6"/>
<sequence length="445" mass="49037">MSETIPLVEKVRLAGVVGAGGAGFPTHIKYQGQADLVIVNGVECEPLLWVDKEILRLRVIQVLAALRSVMEALGAKRGVIVMKRKYEDIAGIVKKFCSRSQVALELIDDYYPAGDEHVLVYEVTGEPLPPGVIPTQRKIIVNNVETMLNVHNALKGQPVTEKWVTITGAVAKPATFIVPIGTPVRLLIEAAGGATENDYLVISGGPMMGKAIDPEAPVTKTTKGILVLPSRLPVSIRSSAEISNILRLSKKFCVQCSFCTEMCPRYLLGHPLEPHRIMRAFAYSDDLTLEVFRLAHLCCECGVCSVIACPMNISPMHVNQWLKKELSERGLRYEGRDDRLSPRSVRNMRLIPSKNVLRRLGISHFDKYAGYKKFDNSKVREVRLLLKQHAGKPAVPRVRPGDHVKKGDLIAEVVDGIGALLHASIDGMVKNVTSEVIVLRAERQP</sequence>
<dbReference type="Proteomes" id="UP000053326">
    <property type="component" value="Unassembled WGS sequence"/>
</dbReference>
<evidence type="ECO:0000256" key="1">
    <source>
        <dbReference type="ARBA" id="ARBA00022448"/>
    </source>
</evidence>
<keyword evidence="7" id="KW-0411">Iron-sulfur</keyword>
<dbReference type="EMBL" id="LGFO01000007">
    <property type="protein sequence ID" value="KUK37166.1"/>
    <property type="molecule type" value="Genomic_DNA"/>
</dbReference>
<evidence type="ECO:0000256" key="5">
    <source>
        <dbReference type="ARBA" id="ARBA00022982"/>
    </source>
</evidence>
<evidence type="ECO:0000259" key="8">
    <source>
        <dbReference type="PROSITE" id="PS51379"/>
    </source>
</evidence>
<dbReference type="GO" id="GO:0046872">
    <property type="term" value="F:metal ion binding"/>
    <property type="evidence" value="ECO:0007669"/>
    <property type="project" value="UniProtKB-KW"/>
</dbReference>
<dbReference type="PROSITE" id="PS51379">
    <property type="entry name" value="4FE4S_FER_2"/>
    <property type="match status" value="1"/>
</dbReference>
<keyword evidence="1" id="KW-0813">Transport</keyword>
<keyword evidence="6" id="KW-0408">Iron</keyword>
<name>A0A117LBP6_9THEO</name>
<gene>
    <name evidence="9" type="ORF">XD66_0137</name>
</gene>
<evidence type="ECO:0000256" key="7">
    <source>
        <dbReference type="ARBA" id="ARBA00023014"/>
    </source>
</evidence>
<evidence type="ECO:0000256" key="4">
    <source>
        <dbReference type="ARBA" id="ARBA00022737"/>
    </source>
</evidence>
<dbReference type="SUPFAM" id="SSF142984">
    <property type="entry name" value="Nqo1 middle domain-like"/>
    <property type="match status" value="1"/>
</dbReference>
<keyword evidence="3" id="KW-0479">Metal-binding</keyword>
<dbReference type="Pfam" id="PF10531">
    <property type="entry name" value="SLBB"/>
    <property type="match status" value="1"/>
</dbReference>
<keyword evidence="2" id="KW-0004">4Fe-4S</keyword>
<dbReference type="InterPro" id="IPR017054">
    <property type="entry name" value="PduS"/>
</dbReference>
<dbReference type="InterPro" id="IPR037225">
    <property type="entry name" value="Nuo51_FMN-bd_sf"/>
</dbReference>
<dbReference type="SUPFAM" id="SSF142019">
    <property type="entry name" value="Nqo1 FMN-binding domain-like"/>
    <property type="match status" value="1"/>
</dbReference>
<keyword evidence="9" id="KW-0830">Ubiquinone</keyword>
<dbReference type="PANTHER" id="PTHR43034">
    <property type="entry name" value="ION-TRANSLOCATING OXIDOREDUCTASE COMPLEX SUBUNIT C"/>
    <property type="match status" value="1"/>
</dbReference>
<dbReference type="InterPro" id="IPR010208">
    <property type="entry name" value="Ion_transpt_RnfC/RsxC"/>
</dbReference>
<dbReference type="SUPFAM" id="SSF46548">
    <property type="entry name" value="alpha-helical ferredoxin"/>
    <property type="match status" value="1"/>
</dbReference>
<dbReference type="Gene3D" id="3.10.20.600">
    <property type="match status" value="1"/>
</dbReference>
<dbReference type="InterPro" id="IPR011538">
    <property type="entry name" value="Nuo51_FMN-bd"/>
</dbReference>
<dbReference type="InterPro" id="IPR017896">
    <property type="entry name" value="4Fe4S_Fe-S-bd"/>
</dbReference>
<comment type="caution">
    <text evidence="9">The sequence shown here is derived from an EMBL/GenBank/DDBJ whole genome shotgun (WGS) entry which is preliminary data.</text>
</comment>